<feature type="transmembrane region" description="Helical" evidence="8">
    <location>
        <begin position="153"/>
        <end position="173"/>
    </location>
</feature>
<evidence type="ECO:0000313" key="10">
    <source>
        <dbReference type="EMBL" id="AEW95643.1"/>
    </source>
</evidence>
<dbReference type="InterPro" id="IPR020846">
    <property type="entry name" value="MFS_dom"/>
</dbReference>
<evidence type="ECO:0000256" key="1">
    <source>
        <dbReference type="ARBA" id="ARBA00004651"/>
    </source>
</evidence>
<dbReference type="GO" id="GO:0005886">
    <property type="term" value="C:plasma membrane"/>
    <property type="evidence" value="ECO:0007669"/>
    <property type="project" value="UniProtKB-SubCell"/>
</dbReference>
<feature type="transmembrane region" description="Helical" evidence="8">
    <location>
        <begin position="377"/>
        <end position="404"/>
    </location>
</feature>
<feature type="domain" description="Major facilitator superfamily (MFS) profile" evidence="9">
    <location>
        <begin position="27"/>
        <end position="486"/>
    </location>
</feature>
<dbReference type="PATRIC" id="fig|1003195.11.peg.4752"/>
<evidence type="ECO:0000256" key="7">
    <source>
        <dbReference type="ARBA" id="ARBA00023251"/>
    </source>
</evidence>
<dbReference type="PANTHER" id="PTHR42718:SF46">
    <property type="entry name" value="BLR6921 PROTEIN"/>
    <property type="match status" value="1"/>
</dbReference>
<dbReference type="Gene3D" id="1.20.1250.20">
    <property type="entry name" value="MFS general substrate transporter like domains"/>
    <property type="match status" value="1"/>
</dbReference>
<comment type="subcellular location">
    <subcellularLocation>
        <location evidence="1">Cell membrane</location>
        <topology evidence="1">Multi-pass membrane protein</topology>
    </subcellularLocation>
</comment>
<evidence type="ECO:0000256" key="3">
    <source>
        <dbReference type="ARBA" id="ARBA00022475"/>
    </source>
</evidence>
<gene>
    <name evidence="10" type="ordered locus">SCATT_32720</name>
</gene>
<keyword evidence="7" id="KW-0046">Antibiotic resistance</keyword>
<dbReference type="HOGENOM" id="CLU_000960_28_2_11"/>
<dbReference type="Pfam" id="PF07690">
    <property type="entry name" value="MFS_1"/>
    <property type="match status" value="1"/>
</dbReference>
<proteinExistence type="predicted"/>
<evidence type="ECO:0000256" key="2">
    <source>
        <dbReference type="ARBA" id="ARBA00022448"/>
    </source>
</evidence>
<evidence type="ECO:0000256" key="5">
    <source>
        <dbReference type="ARBA" id="ARBA00022989"/>
    </source>
</evidence>
<feature type="transmembrane region" description="Helical" evidence="8">
    <location>
        <begin position="348"/>
        <end position="365"/>
    </location>
</feature>
<dbReference type="KEGG" id="sct:SCAT_3274"/>
<dbReference type="eggNOG" id="COG0477">
    <property type="taxonomic scope" value="Bacteria"/>
</dbReference>
<feature type="transmembrane region" description="Helical" evidence="8">
    <location>
        <begin position="120"/>
        <end position="141"/>
    </location>
</feature>
<dbReference type="AlphaFoldDB" id="F8JUL4"/>
<feature type="transmembrane region" description="Helical" evidence="8">
    <location>
        <begin position="319"/>
        <end position="341"/>
    </location>
</feature>
<dbReference type="SUPFAM" id="SSF103473">
    <property type="entry name" value="MFS general substrate transporter"/>
    <property type="match status" value="1"/>
</dbReference>
<feature type="transmembrane region" description="Helical" evidence="8">
    <location>
        <begin position="463"/>
        <end position="482"/>
    </location>
</feature>
<dbReference type="InterPro" id="IPR036259">
    <property type="entry name" value="MFS_trans_sf"/>
</dbReference>
<keyword evidence="4 8" id="KW-0812">Transmembrane</keyword>
<dbReference type="Gene3D" id="1.20.1720.10">
    <property type="entry name" value="Multidrug resistance protein D"/>
    <property type="match status" value="1"/>
</dbReference>
<keyword evidence="3" id="KW-1003">Cell membrane</keyword>
<keyword evidence="2" id="KW-0813">Transport</keyword>
<dbReference type="EMBL" id="CP003219">
    <property type="protein sequence ID" value="AEW95643.1"/>
    <property type="molecule type" value="Genomic_DNA"/>
</dbReference>
<dbReference type="InterPro" id="IPR011701">
    <property type="entry name" value="MFS"/>
</dbReference>
<evidence type="ECO:0000256" key="8">
    <source>
        <dbReference type="SAM" id="Phobius"/>
    </source>
</evidence>
<feature type="transmembrane region" description="Helical" evidence="8">
    <location>
        <begin position="425"/>
        <end position="443"/>
    </location>
</feature>
<name>F8JUL4_STREN</name>
<feature type="transmembrane region" description="Helical" evidence="8">
    <location>
        <begin position="25"/>
        <end position="45"/>
    </location>
</feature>
<feature type="transmembrane region" description="Helical" evidence="8">
    <location>
        <begin position="94"/>
        <end position="114"/>
    </location>
</feature>
<organism evidence="10 11">
    <name type="scientific">Streptantibioticus cattleyicolor (strain ATCC 35852 / DSM 46488 / JCM 4925 / NBRC 14057 / NRRL 8057)</name>
    <name type="common">Streptomyces cattleya</name>
    <dbReference type="NCBI Taxonomy" id="1003195"/>
    <lineage>
        <taxon>Bacteria</taxon>
        <taxon>Bacillati</taxon>
        <taxon>Actinomycetota</taxon>
        <taxon>Actinomycetes</taxon>
        <taxon>Kitasatosporales</taxon>
        <taxon>Streptomycetaceae</taxon>
        <taxon>Streptantibioticus</taxon>
    </lineage>
</organism>
<sequence length="489" mass="49582">MSEPAAATTVDVGGAAATAAARHRWLVLAVIGLAQLMVILDSTIVNIALPSAQRSLGFSTGSRQWIVTAYALAFGSLLLIGGRVGDLFGRKATFVIGLAGFGLASAAGGAAGGFDTLVTARALQGVFGALVAPSCLALLNTTFTDPRERGKAFGVYGAISGTGAAVGLLLGGLLTEYLSWRWCLYVNLVIAVPTLLGTALFIRGNERAAGRARLDLPGSLLVSAALFCLVYGFANAQSHSWSTPLTWGALLAGGVLLAVFAAWQTRAANPVLPLRILLDRDRGASFIALLISGAGLFGVSLFLTFYLQQNLAYSPVQAGLAFLPMNGGIMISAIGVGNALLPRLGPRVLVPAGMAVAAAGLALLTPLDAGSSYPLHILPPLFVMGLGIGLIFAPAMSLGTAGVAPQDAGAASASINVMQQVGGSLGIAVLSTLAASATAARLSGHRPTPALVADAALHGYATAYWWAAGFFAVGVVVTAALYRGRTATG</sequence>
<feature type="transmembrane region" description="Helical" evidence="8">
    <location>
        <begin position="179"/>
        <end position="202"/>
    </location>
</feature>
<dbReference type="GO" id="GO:0022857">
    <property type="term" value="F:transmembrane transporter activity"/>
    <property type="evidence" value="ECO:0007669"/>
    <property type="project" value="InterPro"/>
</dbReference>
<dbReference type="PANTHER" id="PTHR42718">
    <property type="entry name" value="MAJOR FACILITATOR SUPERFAMILY MULTIDRUG TRANSPORTER MFSC"/>
    <property type="match status" value="1"/>
</dbReference>
<feature type="transmembrane region" description="Helical" evidence="8">
    <location>
        <begin position="214"/>
        <end position="233"/>
    </location>
</feature>
<reference evidence="11" key="1">
    <citation type="submission" date="2011-12" db="EMBL/GenBank/DDBJ databases">
        <title>Complete genome sequence of Streptomyces cattleya strain DSM 46488.</title>
        <authorList>
            <person name="Ou H.-Y."/>
            <person name="Li P."/>
            <person name="Zhao C."/>
            <person name="O'Hagan D."/>
            <person name="Deng Z."/>
        </authorList>
    </citation>
    <scope>NUCLEOTIDE SEQUENCE [LARGE SCALE GENOMIC DNA]</scope>
    <source>
        <strain evidence="11">ATCC 35852 / DSM 46488 / JCM 4925 / NBRC 14057 / NRRL 8057</strain>
    </source>
</reference>
<dbReference type="GO" id="GO:0046677">
    <property type="term" value="P:response to antibiotic"/>
    <property type="evidence" value="ECO:0007669"/>
    <property type="project" value="UniProtKB-KW"/>
</dbReference>
<evidence type="ECO:0000256" key="4">
    <source>
        <dbReference type="ARBA" id="ARBA00022692"/>
    </source>
</evidence>
<keyword evidence="5 8" id="KW-1133">Transmembrane helix</keyword>
<dbReference type="KEGG" id="scy:SCATT_32720"/>
<dbReference type="CDD" id="cd17321">
    <property type="entry name" value="MFS_MMR_MDR_like"/>
    <property type="match status" value="1"/>
</dbReference>
<feature type="transmembrane region" description="Helical" evidence="8">
    <location>
        <begin position="245"/>
        <end position="263"/>
    </location>
</feature>
<dbReference type="OrthoDB" id="4080117at2"/>
<keyword evidence="6 8" id="KW-0472">Membrane</keyword>
<accession>G8X2Q2</accession>
<evidence type="ECO:0000313" key="11">
    <source>
        <dbReference type="Proteomes" id="UP000007842"/>
    </source>
</evidence>
<evidence type="ECO:0000259" key="9">
    <source>
        <dbReference type="PROSITE" id="PS50850"/>
    </source>
</evidence>
<keyword evidence="11" id="KW-1185">Reference proteome</keyword>
<dbReference type="STRING" id="1003195.SCATT_32720"/>
<dbReference type="Proteomes" id="UP000007842">
    <property type="component" value="Chromosome"/>
</dbReference>
<accession>F8JUL4</accession>
<protein>
    <submittedName>
        <fullName evidence="10">Transmembrane efflux protein</fullName>
    </submittedName>
</protein>
<feature type="transmembrane region" description="Helical" evidence="8">
    <location>
        <begin position="65"/>
        <end position="82"/>
    </location>
</feature>
<feature type="transmembrane region" description="Helical" evidence="8">
    <location>
        <begin position="284"/>
        <end position="307"/>
    </location>
</feature>
<dbReference type="RefSeq" id="WP_014144006.1">
    <property type="nucleotide sequence ID" value="NC_016111.1"/>
</dbReference>
<evidence type="ECO:0000256" key="6">
    <source>
        <dbReference type="ARBA" id="ARBA00023136"/>
    </source>
</evidence>
<dbReference type="PROSITE" id="PS50850">
    <property type="entry name" value="MFS"/>
    <property type="match status" value="1"/>
</dbReference>